<evidence type="ECO:0000313" key="8">
    <source>
        <dbReference type="EMBL" id="VVJ16803.1"/>
    </source>
</evidence>
<evidence type="ECO:0000256" key="1">
    <source>
        <dbReference type="ARBA" id="ARBA00007913"/>
    </source>
</evidence>
<organism evidence="8 9">
    <name type="scientific">Amycolatopsis camponoti</name>
    <dbReference type="NCBI Taxonomy" id="2606593"/>
    <lineage>
        <taxon>Bacteria</taxon>
        <taxon>Bacillati</taxon>
        <taxon>Actinomycetota</taxon>
        <taxon>Actinomycetes</taxon>
        <taxon>Pseudonocardiales</taxon>
        <taxon>Pseudonocardiaceae</taxon>
        <taxon>Amycolatopsis</taxon>
    </lineage>
</organism>
<name>A0A6I8LI97_9PSEU</name>
<evidence type="ECO:0000313" key="9">
    <source>
        <dbReference type="Proteomes" id="UP000399805"/>
    </source>
</evidence>
<feature type="domain" description="DNA2/NAM7 helicase helicase" evidence="6">
    <location>
        <begin position="866"/>
        <end position="943"/>
    </location>
</feature>
<gene>
    <name evidence="8" type="ORF">AA23TX_01824</name>
</gene>
<keyword evidence="3" id="KW-0378">Hydrolase</keyword>
<proteinExistence type="inferred from homology"/>
<evidence type="ECO:0000256" key="2">
    <source>
        <dbReference type="ARBA" id="ARBA00022741"/>
    </source>
</evidence>
<dbReference type="SUPFAM" id="SSF52540">
    <property type="entry name" value="P-loop containing nucleoside triphosphate hydrolases"/>
    <property type="match status" value="1"/>
</dbReference>
<dbReference type="EMBL" id="CABVGP010000001">
    <property type="protein sequence ID" value="VVJ16803.1"/>
    <property type="molecule type" value="Genomic_DNA"/>
</dbReference>
<dbReference type="Proteomes" id="UP000399805">
    <property type="component" value="Unassembled WGS sequence"/>
</dbReference>
<keyword evidence="4" id="KW-0347">Helicase</keyword>
<evidence type="ECO:0000256" key="5">
    <source>
        <dbReference type="ARBA" id="ARBA00022840"/>
    </source>
</evidence>
<dbReference type="InterPro" id="IPR041679">
    <property type="entry name" value="DNA2/NAM7-like_C"/>
</dbReference>
<sequence length="1185" mass="131175">MRDAGRAAESTIGVRVKTGADAARAEIVEFWRTVEMFSPQTVDKVNREKAVFGVRPGQPLPWDPEHDLARRKLLPHQAWRHVVYLGVYRLDEVFEALARVFEPDKDSYDERPTGDSALAAFVVNEDGCALLDSEVLSCCAWATGQVVRDHRCEPDWPALFQDDLLRFSGAWRDLVTDELHVEGEALQYVPQVLDHEALTECLAAAVAAAGTAGTLSSPEIRISSQIVARRKADDVAGHDFLNSFILDDLDHVSRRVAEGHFGAALHDYLLPHAALRTAERVDVRTNPDVVLAATAPDAVPDGRWPSKPEHALALNQQLAVSTALRTADEGGVMGVNGPPGTGKTTMLRDLIAGLVVRRAHELAALPEPGDAFTGRKSTWRTGDRKRALSHWRPELTGFEIVVASANNGAVQNVTDEIPAASAIDENWADRAAAVDYFPAIATALLAPDPEADPRKPHDAPSDHPAWALMAARLGNKGNRGRFVSTFWYHTPDDPEADDAWYGLLSVLKGYEQEIPEQSWSAAVREFRAVEARVAAGRAERAEFHQAGQRLPRLRKSVVRRHEDVSTADTRVAKAEARRTAAIGEEKTRATEALGIAQSRRAELEELARDRVVHAERFVEARRSDLERIGTAGLAEAERTVRTRRAELDGREQALLAHRSALPGTWDQLRTLGRARKQWAWHHDRLVNQEGAARQELAAAQRSREAVQWEVTTAQRAFDDAVRELSEARATVTAGIPLPDVDYRPLVAARREVALADQELSTGLQARAEAQQRLQADERELSASTDLIEKAKIALGPHFPDDTWWEDRERRESSALWTDAGWNTTRSELLFAALALHKAFMRHAATKVRQNLQAAMDVLSGDAPRDAPAEAIRVAWQSLFFVVPVVSTTFASYARLFGRLGKEALGWLLIDEAGQATPQNAVGALWRTRRALVVGDPLQLEPITTLPFRAEQAIRAELGVDEQWLTSQTSVQRLADRLTRLGTPLRDDEGETWVGVPLTVHRRCDQPMFHIVNTVAYDGLMIDGTSPALGRKFAESYPDLPASKWIDVTGDSAQGHWIPDEGRQLDRILETLTRLDFDMSEVMVIGPFRDIARQVAMRAGRHRGLVAGTVHTAQGKQADIVILVLGSAPDRPGARNWASSKPNLLNVAVSRAKRRLYVIGDHREWARWRYFKTLAAHLPHSAPVGR</sequence>
<dbReference type="PANTHER" id="PTHR43788">
    <property type="entry name" value="DNA2/NAM7 HELICASE FAMILY MEMBER"/>
    <property type="match status" value="1"/>
</dbReference>
<evidence type="ECO:0000259" key="7">
    <source>
        <dbReference type="Pfam" id="PF13087"/>
    </source>
</evidence>
<reference evidence="8 9" key="1">
    <citation type="submission" date="2019-09" db="EMBL/GenBank/DDBJ databases">
        <authorList>
            <person name="Leyn A S."/>
        </authorList>
    </citation>
    <scope>NUCLEOTIDE SEQUENCE [LARGE SCALE GENOMIC DNA]</scope>
    <source>
        <strain evidence="8">AA231_1</strain>
    </source>
</reference>
<evidence type="ECO:0000259" key="6">
    <source>
        <dbReference type="Pfam" id="PF13086"/>
    </source>
</evidence>
<dbReference type="InterPro" id="IPR027417">
    <property type="entry name" value="P-loop_NTPase"/>
</dbReference>
<dbReference type="InterPro" id="IPR050534">
    <property type="entry name" value="Coronavir_polyprotein_1ab"/>
</dbReference>
<dbReference type="PANTHER" id="PTHR43788:SF8">
    <property type="entry name" value="DNA-BINDING PROTEIN SMUBP-2"/>
    <property type="match status" value="1"/>
</dbReference>
<dbReference type="InterPro" id="IPR041677">
    <property type="entry name" value="DNA2/NAM7_AAA_11"/>
</dbReference>
<keyword evidence="9" id="KW-1185">Reference proteome</keyword>
<dbReference type="GO" id="GO:0005524">
    <property type="term" value="F:ATP binding"/>
    <property type="evidence" value="ECO:0007669"/>
    <property type="project" value="UniProtKB-KW"/>
</dbReference>
<dbReference type="Pfam" id="PF13087">
    <property type="entry name" value="AAA_12"/>
    <property type="match status" value="1"/>
</dbReference>
<dbReference type="GO" id="GO:0043139">
    <property type="term" value="F:5'-3' DNA helicase activity"/>
    <property type="evidence" value="ECO:0007669"/>
    <property type="project" value="TreeGrafter"/>
</dbReference>
<feature type="domain" description="DNA2/NAM7 helicase-like C-terminal" evidence="7">
    <location>
        <begin position="997"/>
        <end position="1161"/>
    </location>
</feature>
<dbReference type="AlphaFoldDB" id="A0A6I8LI97"/>
<dbReference type="Pfam" id="PF13086">
    <property type="entry name" value="AAA_11"/>
    <property type="match status" value="1"/>
</dbReference>
<evidence type="ECO:0000256" key="3">
    <source>
        <dbReference type="ARBA" id="ARBA00022801"/>
    </source>
</evidence>
<dbReference type="GO" id="GO:0016787">
    <property type="term" value="F:hydrolase activity"/>
    <property type="evidence" value="ECO:0007669"/>
    <property type="project" value="UniProtKB-KW"/>
</dbReference>
<keyword evidence="5" id="KW-0067">ATP-binding</keyword>
<comment type="similarity">
    <text evidence="1">Belongs to the DNA2/NAM7 helicase family.</text>
</comment>
<evidence type="ECO:0000256" key="4">
    <source>
        <dbReference type="ARBA" id="ARBA00022806"/>
    </source>
</evidence>
<protein>
    <submittedName>
        <fullName evidence="8">Uncharacterized protein</fullName>
    </submittedName>
</protein>
<dbReference type="Gene3D" id="3.40.50.300">
    <property type="entry name" value="P-loop containing nucleotide triphosphate hydrolases"/>
    <property type="match status" value="3"/>
</dbReference>
<keyword evidence="2" id="KW-0547">Nucleotide-binding</keyword>
<accession>A0A6I8LI97</accession>